<dbReference type="PANTHER" id="PTHR11573:SF6">
    <property type="entry name" value="RIBONUCLEOSIDE-DIPHOSPHATE REDUCTASE LARGE SUBUNIT"/>
    <property type="match status" value="1"/>
</dbReference>
<organism evidence="3 4">
    <name type="scientific">macacine betaherpesvirus 9</name>
    <dbReference type="NCBI Taxonomy" id="2560568"/>
    <lineage>
        <taxon>Viruses</taxon>
        <taxon>Duplodnaviria</taxon>
        <taxon>Heunggongvirae</taxon>
        <taxon>Peploviricota</taxon>
        <taxon>Herviviricetes</taxon>
        <taxon>Herpesvirales</taxon>
        <taxon>Orthoherpesviridae</taxon>
        <taxon>Betaherpesvirinae</taxon>
        <taxon>Roseolovirus</taxon>
        <taxon>Roseolovirus macacinebeta9</taxon>
    </lineage>
</organism>
<dbReference type="Pfam" id="PF00317">
    <property type="entry name" value="Ribonuc_red_lgN"/>
    <property type="match status" value="1"/>
</dbReference>
<evidence type="ECO:0000313" key="4">
    <source>
        <dbReference type="Proteomes" id="UP000202843"/>
    </source>
</evidence>
<dbReference type="PRINTS" id="PR01183">
    <property type="entry name" value="RIBORDTASEM1"/>
</dbReference>
<dbReference type="GeneID" id="27912058"/>
<dbReference type="KEGG" id="vg:27912058"/>
<dbReference type="GO" id="GO:0005524">
    <property type="term" value="F:ATP binding"/>
    <property type="evidence" value="ECO:0007669"/>
    <property type="project" value="TreeGrafter"/>
</dbReference>
<reference evidence="3 4" key="1">
    <citation type="journal article" date="2016" name="J. Virol.">
        <title>Complete Unique Genome Sequence, Expression Profile, and Salivary Gland Tissue Tropism of the Herpesvirus 7 Homolog in Pigtailed Macaques.</title>
        <authorList>
            <person name="Staheli J.P."/>
            <person name="Dyen M.R."/>
            <person name="Basom R."/>
            <person name="Fitzgibbon M."/>
            <person name="Barcy S."/>
        </authorList>
    </citation>
    <scope>NUCLEOTIDE SEQUENCE [LARGE SCALE GENOMIC DNA]</scope>
</reference>
<comment type="similarity">
    <text evidence="1">Belongs to the ribonucleoside diphosphate reductase large chain family.</text>
</comment>
<dbReference type="EMBL" id="KU351741">
    <property type="protein sequence ID" value="ANC96527.1"/>
    <property type="molecule type" value="Genomic_DNA"/>
</dbReference>
<dbReference type="PANTHER" id="PTHR11573">
    <property type="entry name" value="RIBONUCLEOSIDE-DIPHOSPHATE REDUCTASE LARGE CHAIN"/>
    <property type="match status" value="1"/>
</dbReference>
<dbReference type="PROSITE" id="PS00089">
    <property type="entry name" value="RIBORED_LARGE"/>
    <property type="match status" value="1"/>
</dbReference>
<sequence>MSNKSILNHGMGLSRKCFCHQEISKKRFCYSRFYFKTLLYKQLYDISKIMQKLNSSLDAWFLRDTIISSLGATHNAPYIDRLLGKFYLKTNLDSEYDPMVLFLGSGNILQQSIIDFVNANKIEIAKVIQDIKNTWIARFSPGVLAASRFLDEISNSFNGIEESVPAIFLRVSATLANQIQKTKYLNQTWHEAFFFEELIQLFSHGVCTLSSPCFGNLGLKADRNSVFDTVFYNISNYSLEDFLFFNNNFFLPAMLNGSYVSVNLTRYHHEAESLLELLLSQMQIIEKDTNKTTGLTVYIEVWHLSLLMWLDLCEILPENIQINFCVVIPGIFMDRAKNTDSYWSVFQKSVATDLGLYNEQSFTLKYLEYEKTVEHARIKTEVLIDNICRCMRKGKMGLIFRKNICDYSVLPQIPSYCLGNSMDIIPFEYGLNACFRVILNVTSFVDNNVDENMVQNFDFAQFNGKFFNLKRMRQIVTKLIIIANSVIDYAVENNDIFMDGIIEARSVAICITGLHSVFMVMGLAFNEQSSRDLYRIICEQIYYSCLRASVDCCINGAEPCKLFEKSKYAQGILHCDLYENVIYTLPNCLWEVLRTDIQKYGLRNLAFVSGSAMEREFDLTNCSAAYWPIEGNKILRRSNIKVLHPSTVLHCDTSVYSTELQTLYIPVYNTQFLKKFKKHLDYLSSFCYNVAEITGKEFTEEEMKEMRLFNNGFAYSMKDMFEMYSVALPFTDHGQSNIFFVNDLEHIKDVLISMYDNGFKTGIFKVVCKKEFYKTINPCKKFDLLGGYSDGVVMHAMHVFQ</sequence>
<evidence type="ECO:0000256" key="1">
    <source>
        <dbReference type="ARBA" id="ARBA00010406"/>
    </source>
</evidence>
<dbReference type="Gene3D" id="3.20.70.20">
    <property type="match status" value="1"/>
</dbReference>
<protein>
    <submittedName>
        <fullName evidence="3">Ribonucleotide reductase subunit 1</fullName>
    </submittedName>
</protein>
<evidence type="ECO:0000313" key="3">
    <source>
        <dbReference type="EMBL" id="ANC96527.1"/>
    </source>
</evidence>
<feature type="domain" description="Ribonucleotide reductase large subunit" evidence="2">
    <location>
        <begin position="590"/>
        <end position="612"/>
    </location>
</feature>
<dbReference type="InterPro" id="IPR000788">
    <property type="entry name" value="RNR_lg_C"/>
</dbReference>
<dbReference type="OrthoDB" id="2980at10239"/>
<dbReference type="InterPro" id="IPR039718">
    <property type="entry name" value="Rrm1"/>
</dbReference>
<dbReference type="SUPFAM" id="SSF51998">
    <property type="entry name" value="PFL-like glycyl radical enzymes"/>
    <property type="match status" value="1"/>
</dbReference>
<dbReference type="Proteomes" id="UP000202843">
    <property type="component" value="Segment"/>
</dbReference>
<evidence type="ECO:0000259" key="2">
    <source>
        <dbReference type="PROSITE" id="PS00089"/>
    </source>
</evidence>
<name>A0A192XNN9_9BETA</name>
<dbReference type="RefSeq" id="YP_009253932.1">
    <property type="nucleotide sequence ID" value="NC_030200.1"/>
</dbReference>
<dbReference type="GO" id="GO:0004748">
    <property type="term" value="F:ribonucleoside-diphosphate reductase activity, thioredoxin disulfide as acceptor"/>
    <property type="evidence" value="ECO:0007669"/>
    <property type="project" value="TreeGrafter"/>
</dbReference>
<proteinExistence type="inferred from homology"/>
<accession>A0A192XNN9</accession>
<dbReference type="InterPro" id="IPR013346">
    <property type="entry name" value="NrdE_NrdA_C"/>
</dbReference>
<gene>
    <name evidence="3" type="primary">U28</name>
</gene>
<keyword evidence="4" id="KW-1185">Reference proteome</keyword>
<dbReference type="InterPro" id="IPR013509">
    <property type="entry name" value="RNR_lsu_N"/>
</dbReference>
<dbReference type="Pfam" id="PF02867">
    <property type="entry name" value="Ribonuc_red_lgC"/>
    <property type="match status" value="1"/>
</dbReference>
<dbReference type="GO" id="GO:0009263">
    <property type="term" value="P:deoxyribonucleotide biosynthetic process"/>
    <property type="evidence" value="ECO:0007669"/>
    <property type="project" value="TreeGrafter"/>
</dbReference>